<dbReference type="PANTHER" id="PTHR12521">
    <property type="entry name" value="PROTEIN C6ORF130"/>
    <property type="match status" value="1"/>
</dbReference>
<name>A0A8H5M7U6_9AGAR</name>
<evidence type="ECO:0000256" key="1">
    <source>
        <dbReference type="SAM" id="MobiDB-lite"/>
    </source>
</evidence>
<accession>A0A8H5M7U6</accession>
<feature type="compositionally biased region" description="Low complexity" evidence="1">
    <location>
        <begin position="32"/>
        <end position="46"/>
    </location>
</feature>
<sequence length="253" mass="27679">MTQADRTNADQHIETIHGDLFQIALEPRSRPEPSNNNDLDSPSSFDSNRRRVVLLHACNTVGSWGGGIAVTFKQLFPKQYEVYREHCLGRSPGDAGPTAKGNEKEQRSGQAEGKGRVRGGRGGAEGAGPDSIPDSTHRSSLLGTCLLISPPSDTSNNNNNGNEPKRDVYIGCLFTSRAYGRSKDSPEKILASTKRALVDLTRQMNEGTARTDDWELHACRFNSGKFGVPWEHTAVIVEELGIKMTVYVPPEET</sequence>
<dbReference type="InterPro" id="IPR043472">
    <property type="entry name" value="Macro_dom-like"/>
</dbReference>
<evidence type="ECO:0008006" key="4">
    <source>
        <dbReference type="Google" id="ProtNLM"/>
    </source>
</evidence>
<keyword evidence="3" id="KW-1185">Reference proteome</keyword>
<feature type="region of interest" description="Disordered" evidence="1">
    <location>
        <begin position="27"/>
        <end position="46"/>
    </location>
</feature>
<protein>
    <recommendedName>
        <fullName evidence="4">ADP-ribose 1''-phosphate phosphatase</fullName>
    </recommendedName>
</protein>
<organism evidence="2 3">
    <name type="scientific">Collybiopsis confluens</name>
    <dbReference type="NCBI Taxonomy" id="2823264"/>
    <lineage>
        <taxon>Eukaryota</taxon>
        <taxon>Fungi</taxon>
        <taxon>Dikarya</taxon>
        <taxon>Basidiomycota</taxon>
        <taxon>Agaricomycotina</taxon>
        <taxon>Agaricomycetes</taxon>
        <taxon>Agaricomycetidae</taxon>
        <taxon>Agaricales</taxon>
        <taxon>Marasmiineae</taxon>
        <taxon>Omphalotaceae</taxon>
        <taxon>Collybiopsis</taxon>
    </lineage>
</organism>
<gene>
    <name evidence="2" type="ORF">D9757_007359</name>
</gene>
<evidence type="ECO:0000313" key="2">
    <source>
        <dbReference type="EMBL" id="KAF5383962.1"/>
    </source>
</evidence>
<dbReference type="AlphaFoldDB" id="A0A8H5M7U6"/>
<reference evidence="2 3" key="1">
    <citation type="journal article" date="2020" name="ISME J.">
        <title>Uncovering the hidden diversity of litter-decomposition mechanisms in mushroom-forming fungi.</title>
        <authorList>
            <person name="Floudas D."/>
            <person name="Bentzer J."/>
            <person name="Ahren D."/>
            <person name="Johansson T."/>
            <person name="Persson P."/>
            <person name="Tunlid A."/>
        </authorList>
    </citation>
    <scope>NUCLEOTIDE SEQUENCE [LARGE SCALE GENOMIC DNA]</scope>
    <source>
        <strain evidence="2 3">CBS 406.79</strain>
    </source>
</reference>
<dbReference type="GO" id="GO:0140291">
    <property type="term" value="P:peptidyl-glutamate ADP-deribosylation"/>
    <property type="evidence" value="ECO:0007669"/>
    <property type="project" value="TreeGrafter"/>
</dbReference>
<dbReference type="SUPFAM" id="SSF52949">
    <property type="entry name" value="Macro domain-like"/>
    <property type="match status" value="1"/>
</dbReference>
<dbReference type="Gene3D" id="3.40.220.10">
    <property type="entry name" value="Leucine Aminopeptidase, subunit E, domain 1"/>
    <property type="match status" value="1"/>
</dbReference>
<dbReference type="PANTHER" id="PTHR12521:SF0">
    <property type="entry name" value="ADP-RIBOSE GLYCOHYDROLASE OARD1"/>
    <property type="match status" value="1"/>
</dbReference>
<proteinExistence type="predicted"/>
<feature type="region of interest" description="Disordered" evidence="1">
    <location>
        <begin position="89"/>
        <end position="136"/>
    </location>
</feature>
<comment type="caution">
    <text evidence="2">The sequence shown here is derived from an EMBL/GenBank/DDBJ whole genome shotgun (WGS) entry which is preliminary data.</text>
</comment>
<dbReference type="EMBL" id="JAACJN010000046">
    <property type="protein sequence ID" value="KAF5383962.1"/>
    <property type="molecule type" value="Genomic_DNA"/>
</dbReference>
<dbReference type="Proteomes" id="UP000518752">
    <property type="component" value="Unassembled WGS sequence"/>
</dbReference>
<evidence type="ECO:0000313" key="3">
    <source>
        <dbReference type="Proteomes" id="UP000518752"/>
    </source>
</evidence>
<dbReference type="OrthoDB" id="2155246at2759"/>
<dbReference type="InterPro" id="IPR050892">
    <property type="entry name" value="ADP-ribose_metab_enzymes"/>
</dbReference>